<dbReference type="Proteomes" id="UP000094389">
    <property type="component" value="Unassembled WGS sequence"/>
</dbReference>
<accession>A0A1E4S3K4</accession>
<name>A0A1E4S3K4_CYBJN</name>
<feature type="domain" description="Importin N-terminal" evidence="4">
    <location>
        <begin position="24"/>
        <end position="96"/>
    </location>
</feature>
<keyword evidence="6" id="KW-1185">Reference proteome</keyword>
<dbReference type="OMA" id="MVMSMNK"/>
<dbReference type="Pfam" id="PF03810">
    <property type="entry name" value="IBN_N"/>
    <property type="match status" value="1"/>
</dbReference>
<evidence type="ECO:0000259" key="4">
    <source>
        <dbReference type="PROSITE" id="PS50166"/>
    </source>
</evidence>
<dbReference type="PANTHER" id="PTHR10997">
    <property type="entry name" value="IMPORTIN-7, 8, 11"/>
    <property type="match status" value="1"/>
</dbReference>
<dbReference type="SMART" id="SM00913">
    <property type="entry name" value="IBN_N"/>
    <property type="match status" value="1"/>
</dbReference>
<dbReference type="GO" id="GO:0005829">
    <property type="term" value="C:cytosol"/>
    <property type="evidence" value="ECO:0007669"/>
    <property type="project" value="TreeGrafter"/>
</dbReference>
<sequence length="939" mass="107681">MERQHILDVLSGTLDPNPQIRKQAENELTKFESQPGFTLYCLELCVDESVSLSQRSSAAVFFKNRVAIYWNSNSSSSILEPEREQIKVKLIESLIKAHNDNHIRPQLSTSVKLILDKGEWVLNEQILSLLNSTSNQVHVYTGLLLLLEVVRSLKYTTTDQSRAPLNLYVDQTFPILEKLAPELINRDDYQSGEMLYFILKIFKFVTLMGMPYYLANTNNLSNWISIHLMVVQKPTPQSVLELDPSDRVLDRRVKCNKWGFGNLQRFYYKFATPKSQFATPEFVDFFTKNYAPEILKVYFGVVEKWGSGTWVSEPALYNLITFIERCIIYDSWSLIQPHFTTLLRHLLFPCLCQRDLELYETDPEEYIRRFFDINRETSTADVAAVDVLFVIAHHRFEEVNNILTLLNDIFNKFTEDQSLENALKAEGGLRILGSISPSLYREESPLKPQVDQIIDGFIVPLLTGKYEFLRARACETISLFDYKYNDKNVLSRVFQGVFENFKNNESLPIQIEAANALKVLIADPLVSDAIRAEVPQIVQKLMSLSKEFELDMLSEIMEYFVEFFPDELQPFAREMGQSLCQQFVQIATEIIEITNSGGTNDAITDKEYQGIAVINTMITMAVTIPKVDFDEVFFPAIEFVVQNAAINFLAEAMELLDSLILNKKQVTQQAWAMFQQILESFGTYAGEYFDYYNSIFEDVILYGFRGLNSQSPQVHALQTVLHELLESQIDYGEQGTFELIEYLTITLREINSDFALVLKTFREQDLSPYYVLKVFLASLYANPAAALQTTESFGETVRLLEIWYNLTPMLEKVYGLRLQIAALISLLTAQNLPNTLTGFLPQLSEKLAQTIGRLPEAISKKAKLNSDEYLESEDSEFDDDEAFRNTPMDYVDIAPFFAQRLQQLQQVDASRYELVMTNLKSNIDVLTGALQYSDDSKSH</sequence>
<keyword evidence="3" id="KW-0539">Nucleus</keyword>
<dbReference type="EMBL" id="KV453929">
    <property type="protein sequence ID" value="ODV74084.1"/>
    <property type="molecule type" value="Genomic_DNA"/>
</dbReference>
<evidence type="ECO:0000256" key="1">
    <source>
        <dbReference type="ARBA" id="ARBA00004123"/>
    </source>
</evidence>
<reference evidence="5 6" key="1">
    <citation type="journal article" date="2016" name="Proc. Natl. Acad. Sci. U.S.A.">
        <title>Comparative genomics of biotechnologically important yeasts.</title>
        <authorList>
            <person name="Riley R."/>
            <person name="Haridas S."/>
            <person name="Wolfe K.H."/>
            <person name="Lopes M.R."/>
            <person name="Hittinger C.T."/>
            <person name="Goeker M."/>
            <person name="Salamov A.A."/>
            <person name="Wisecaver J.H."/>
            <person name="Long T.M."/>
            <person name="Calvey C.H."/>
            <person name="Aerts A.L."/>
            <person name="Barry K.W."/>
            <person name="Choi C."/>
            <person name="Clum A."/>
            <person name="Coughlan A.Y."/>
            <person name="Deshpande S."/>
            <person name="Douglass A.P."/>
            <person name="Hanson S.J."/>
            <person name="Klenk H.-P."/>
            <person name="LaButti K.M."/>
            <person name="Lapidus A."/>
            <person name="Lindquist E.A."/>
            <person name="Lipzen A.M."/>
            <person name="Meier-Kolthoff J.P."/>
            <person name="Ohm R.A."/>
            <person name="Otillar R.P."/>
            <person name="Pangilinan J.L."/>
            <person name="Peng Y."/>
            <person name="Rokas A."/>
            <person name="Rosa C.A."/>
            <person name="Scheuner C."/>
            <person name="Sibirny A.A."/>
            <person name="Slot J.C."/>
            <person name="Stielow J.B."/>
            <person name="Sun H."/>
            <person name="Kurtzman C.P."/>
            <person name="Blackwell M."/>
            <person name="Grigoriev I.V."/>
            <person name="Jeffries T.W."/>
        </authorList>
    </citation>
    <scope>NUCLEOTIDE SEQUENCE [LARGE SCALE GENOMIC DNA]</scope>
    <source>
        <strain evidence="6">ATCC 18201 / CBS 1600 / BCRC 20928 / JCM 3617 / NBRC 0987 / NRRL Y-1542</strain>
    </source>
</reference>
<gene>
    <name evidence="5" type="ORF">CYBJADRAFT_167466</name>
</gene>
<dbReference type="GO" id="GO:0006606">
    <property type="term" value="P:protein import into nucleus"/>
    <property type="evidence" value="ECO:0007669"/>
    <property type="project" value="TreeGrafter"/>
</dbReference>
<evidence type="ECO:0000313" key="6">
    <source>
        <dbReference type="Proteomes" id="UP000094389"/>
    </source>
</evidence>
<dbReference type="AlphaFoldDB" id="A0A1E4S3K4"/>
<evidence type="ECO:0000313" key="5">
    <source>
        <dbReference type="EMBL" id="ODV74084.1"/>
    </source>
</evidence>
<dbReference type="GO" id="GO:0031267">
    <property type="term" value="F:small GTPase binding"/>
    <property type="evidence" value="ECO:0007669"/>
    <property type="project" value="InterPro"/>
</dbReference>
<dbReference type="SUPFAM" id="SSF48371">
    <property type="entry name" value="ARM repeat"/>
    <property type="match status" value="1"/>
</dbReference>
<dbReference type="InterPro" id="IPR011989">
    <property type="entry name" value="ARM-like"/>
</dbReference>
<comment type="subcellular location">
    <subcellularLocation>
        <location evidence="1">Nucleus</location>
    </subcellularLocation>
</comment>
<keyword evidence="2" id="KW-0813">Transport</keyword>
<proteinExistence type="predicted"/>
<evidence type="ECO:0000256" key="2">
    <source>
        <dbReference type="ARBA" id="ARBA00022448"/>
    </source>
</evidence>
<protein>
    <submittedName>
        <fullName evidence="5">ARM repeat-containing protein</fullName>
    </submittedName>
</protein>
<dbReference type="OrthoDB" id="760868at2759"/>
<dbReference type="STRING" id="983966.A0A1E4S3K4"/>
<dbReference type="PANTHER" id="PTHR10997:SF28">
    <property type="entry name" value="IMPORTIN BETA SMX1"/>
    <property type="match status" value="1"/>
</dbReference>
<dbReference type="InterPro" id="IPR016024">
    <property type="entry name" value="ARM-type_fold"/>
</dbReference>
<dbReference type="PROSITE" id="PS50166">
    <property type="entry name" value="IMPORTIN_B_NT"/>
    <property type="match status" value="1"/>
</dbReference>
<organism evidence="5 6">
    <name type="scientific">Cyberlindnera jadinii (strain ATCC 18201 / CBS 1600 / BCRC 20928 / JCM 3617 / NBRC 0987 / NRRL Y-1542)</name>
    <name type="common">Torula yeast</name>
    <name type="synonym">Candida utilis</name>
    <dbReference type="NCBI Taxonomy" id="983966"/>
    <lineage>
        <taxon>Eukaryota</taxon>
        <taxon>Fungi</taxon>
        <taxon>Dikarya</taxon>
        <taxon>Ascomycota</taxon>
        <taxon>Saccharomycotina</taxon>
        <taxon>Saccharomycetes</taxon>
        <taxon>Phaffomycetales</taxon>
        <taxon>Phaffomycetaceae</taxon>
        <taxon>Cyberlindnera</taxon>
    </lineage>
</organism>
<evidence type="ECO:0000256" key="3">
    <source>
        <dbReference type="ARBA" id="ARBA00023242"/>
    </source>
</evidence>
<dbReference type="GeneID" id="30989312"/>
<dbReference type="GO" id="GO:0005635">
    <property type="term" value="C:nuclear envelope"/>
    <property type="evidence" value="ECO:0007669"/>
    <property type="project" value="TreeGrafter"/>
</dbReference>
<dbReference type="Gene3D" id="1.25.10.10">
    <property type="entry name" value="Leucine-rich Repeat Variant"/>
    <property type="match status" value="1"/>
</dbReference>
<dbReference type="InterPro" id="IPR001494">
    <property type="entry name" value="Importin-beta_N"/>
</dbReference>
<dbReference type="RefSeq" id="XP_020071123.1">
    <property type="nucleotide sequence ID" value="XM_020214916.1"/>
</dbReference>